<gene>
    <name evidence="1" type="ORF">ASPCADRAFT_11147</name>
</gene>
<dbReference type="OrthoDB" id="2963168at2759"/>
<dbReference type="Gene3D" id="3.30.420.40">
    <property type="match status" value="2"/>
</dbReference>
<dbReference type="PANTHER" id="PTHR42749">
    <property type="entry name" value="CELL SHAPE-DETERMINING PROTEIN MREB"/>
    <property type="match status" value="1"/>
</dbReference>
<sequence>MADRTIQEALGGRYDDLGGRTVERVVGDFLSALRAGAMTVLENYGREPQVEWCLAVPTCWSPAARAVFREAVQRAGFETHPGHRVSYISEAKAAATWAAQQLEGRPDIQAGDAIIVCDCGGVTTDIATLVMKENQQFVPHGQQASERRGGVDVDFALLQRMNVANLDPAEATDLRRAVDKAKRQYTGDEDTILAMVTRQIMLAGEQDQETGPHRRINQEPEPLLQDIIWLDPELSDLLLPPVMATYARCPAAPPLSDVEALQAHRTARESENTPLAAYNLPNEELVHQRAVRICGRIRDEGALHMAWEVYHRDGEEMPEPRVPLVCPVLFHLLL</sequence>
<dbReference type="STRING" id="602072.A0A1R3R617"/>
<reference evidence="2" key="1">
    <citation type="journal article" date="2017" name="Genome Biol.">
        <title>Comparative genomics reveals high biological diversity and specific adaptations in the industrially and medically important fungal genus Aspergillus.</title>
        <authorList>
            <person name="de Vries R.P."/>
            <person name="Riley R."/>
            <person name="Wiebenga A."/>
            <person name="Aguilar-Osorio G."/>
            <person name="Amillis S."/>
            <person name="Uchima C.A."/>
            <person name="Anderluh G."/>
            <person name="Asadollahi M."/>
            <person name="Askin M."/>
            <person name="Barry K."/>
            <person name="Battaglia E."/>
            <person name="Bayram O."/>
            <person name="Benocci T."/>
            <person name="Braus-Stromeyer S.A."/>
            <person name="Caldana C."/>
            <person name="Canovas D."/>
            <person name="Cerqueira G.C."/>
            <person name="Chen F."/>
            <person name="Chen W."/>
            <person name="Choi C."/>
            <person name="Clum A."/>
            <person name="Dos Santos R.A."/>
            <person name="Damasio A.R."/>
            <person name="Diallinas G."/>
            <person name="Emri T."/>
            <person name="Fekete E."/>
            <person name="Flipphi M."/>
            <person name="Freyberg S."/>
            <person name="Gallo A."/>
            <person name="Gournas C."/>
            <person name="Habgood R."/>
            <person name="Hainaut M."/>
            <person name="Harispe M.L."/>
            <person name="Henrissat B."/>
            <person name="Hilden K.S."/>
            <person name="Hope R."/>
            <person name="Hossain A."/>
            <person name="Karabika E."/>
            <person name="Karaffa L."/>
            <person name="Karanyi Z."/>
            <person name="Krasevec N."/>
            <person name="Kuo A."/>
            <person name="Kusch H."/>
            <person name="LaButti K."/>
            <person name="Lagendijk E.L."/>
            <person name="Lapidus A."/>
            <person name="Levasseur A."/>
            <person name="Lindquist E."/>
            <person name="Lipzen A."/>
            <person name="Logrieco A.F."/>
            <person name="MacCabe A."/>
            <person name="Maekelae M.R."/>
            <person name="Malavazi I."/>
            <person name="Melin P."/>
            <person name="Meyer V."/>
            <person name="Mielnichuk N."/>
            <person name="Miskei M."/>
            <person name="Molnar A.P."/>
            <person name="Mule G."/>
            <person name="Ngan C.Y."/>
            <person name="Orejas M."/>
            <person name="Orosz E."/>
            <person name="Ouedraogo J.P."/>
            <person name="Overkamp K.M."/>
            <person name="Park H.-S."/>
            <person name="Perrone G."/>
            <person name="Piumi F."/>
            <person name="Punt P.J."/>
            <person name="Ram A.F."/>
            <person name="Ramon A."/>
            <person name="Rauscher S."/>
            <person name="Record E."/>
            <person name="Riano-Pachon D.M."/>
            <person name="Robert V."/>
            <person name="Roehrig J."/>
            <person name="Ruller R."/>
            <person name="Salamov A."/>
            <person name="Salih N.S."/>
            <person name="Samson R.A."/>
            <person name="Sandor E."/>
            <person name="Sanguinetti M."/>
            <person name="Schuetze T."/>
            <person name="Sepcic K."/>
            <person name="Shelest E."/>
            <person name="Sherlock G."/>
            <person name="Sophianopoulou V."/>
            <person name="Squina F.M."/>
            <person name="Sun H."/>
            <person name="Susca A."/>
            <person name="Todd R.B."/>
            <person name="Tsang A."/>
            <person name="Unkles S.E."/>
            <person name="van de Wiele N."/>
            <person name="van Rossen-Uffink D."/>
            <person name="Oliveira J.V."/>
            <person name="Vesth T.C."/>
            <person name="Visser J."/>
            <person name="Yu J.-H."/>
            <person name="Zhou M."/>
            <person name="Andersen M.R."/>
            <person name="Archer D.B."/>
            <person name="Baker S.E."/>
            <person name="Benoit I."/>
            <person name="Brakhage A.A."/>
            <person name="Braus G.H."/>
            <person name="Fischer R."/>
            <person name="Frisvad J.C."/>
            <person name="Goldman G.H."/>
            <person name="Houbraken J."/>
            <person name="Oakley B."/>
            <person name="Pocsi I."/>
            <person name="Scazzocchio C."/>
            <person name="Seiboth B."/>
            <person name="vanKuyk P.A."/>
            <person name="Wortman J."/>
            <person name="Dyer P.S."/>
            <person name="Grigoriev I.V."/>
        </authorList>
    </citation>
    <scope>NUCLEOTIDE SEQUENCE [LARGE SCALE GENOMIC DNA]</scope>
    <source>
        <strain evidence="2">ITEM 5010</strain>
    </source>
</reference>
<dbReference type="AlphaFoldDB" id="A0A1R3R617"/>
<dbReference type="InterPro" id="IPR043129">
    <property type="entry name" value="ATPase_NBD"/>
</dbReference>
<protein>
    <submittedName>
        <fullName evidence="1">Uncharacterized protein</fullName>
    </submittedName>
</protein>
<dbReference type="VEuPathDB" id="FungiDB:ASPCADRAFT_11147"/>
<dbReference type="EMBL" id="KV907649">
    <property type="protein sequence ID" value="OOF89918.1"/>
    <property type="molecule type" value="Genomic_DNA"/>
</dbReference>
<organism evidence="1 2">
    <name type="scientific">Aspergillus carbonarius (strain ITEM 5010)</name>
    <dbReference type="NCBI Taxonomy" id="602072"/>
    <lineage>
        <taxon>Eukaryota</taxon>
        <taxon>Fungi</taxon>
        <taxon>Dikarya</taxon>
        <taxon>Ascomycota</taxon>
        <taxon>Pezizomycotina</taxon>
        <taxon>Eurotiomycetes</taxon>
        <taxon>Eurotiomycetidae</taxon>
        <taxon>Eurotiales</taxon>
        <taxon>Aspergillaceae</taxon>
        <taxon>Aspergillus</taxon>
        <taxon>Aspergillus subgen. Circumdati</taxon>
    </lineage>
</organism>
<name>A0A1R3R617_ASPC5</name>
<proteinExistence type="predicted"/>
<dbReference type="SUPFAM" id="SSF53067">
    <property type="entry name" value="Actin-like ATPase domain"/>
    <property type="match status" value="2"/>
</dbReference>
<dbReference type="Proteomes" id="UP000188318">
    <property type="component" value="Unassembled WGS sequence"/>
</dbReference>
<dbReference type="Gene3D" id="3.90.640.10">
    <property type="entry name" value="Actin, Chain A, domain 4"/>
    <property type="match status" value="1"/>
</dbReference>
<evidence type="ECO:0000313" key="2">
    <source>
        <dbReference type="Proteomes" id="UP000188318"/>
    </source>
</evidence>
<accession>A0A1R3R617</accession>
<keyword evidence="2" id="KW-1185">Reference proteome</keyword>
<dbReference type="PANTHER" id="PTHR42749:SF1">
    <property type="entry name" value="CELL SHAPE-DETERMINING PROTEIN MREB"/>
    <property type="match status" value="1"/>
</dbReference>
<evidence type="ECO:0000313" key="1">
    <source>
        <dbReference type="EMBL" id="OOF89918.1"/>
    </source>
</evidence>
<dbReference type="CDD" id="cd10170">
    <property type="entry name" value="ASKHA_NBD_HSP70"/>
    <property type="match status" value="1"/>
</dbReference>